<evidence type="ECO:0000313" key="2">
    <source>
        <dbReference type="Proteomes" id="UP000294927"/>
    </source>
</evidence>
<keyword evidence="2" id="KW-1185">Reference proteome</keyword>
<sequence length="96" mass="11222">MSEGDNSEIRRVEILRAVWSELAIYVRTHVCDDQNLMTDIMHEAAATFTHYWREKGKLSQEQALAVLQRAAKLHGRHGRYEIDMRREIEAVLLDLD</sequence>
<protein>
    <submittedName>
        <fullName evidence="1">Uncharacterized protein</fullName>
    </submittedName>
</protein>
<comment type="caution">
    <text evidence="1">The sequence shown here is derived from an EMBL/GenBank/DDBJ whole genome shotgun (WGS) entry which is preliminary data.</text>
</comment>
<evidence type="ECO:0000313" key="1">
    <source>
        <dbReference type="EMBL" id="TDV45537.1"/>
    </source>
</evidence>
<accession>A0A4R7V9E0</accession>
<proteinExistence type="predicted"/>
<name>A0A4R7V9E0_9PSEU</name>
<dbReference type="Proteomes" id="UP000294927">
    <property type="component" value="Unassembled WGS sequence"/>
</dbReference>
<reference evidence="1 2" key="1">
    <citation type="submission" date="2019-03" db="EMBL/GenBank/DDBJ databases">
        <title>Genomic Encyclopedia of Archaeal and Bacterial Type Strains, Phase II (KMG-II): from individual species to whole genera.</title>
        <authorList>
            <person name="Goeker M."/>
        </authorList>
    </citation>
    <scope>NUCLEOTIDE SEQUENCE [LARGE SCALE GENOMIC DNA]</scope>
    <source>
        <strain evidence="1 2">DSM 45499</strain>
    </source>
</reference>
<dbReference type="AlphaFoldDB" id="A0A4R7V9E0"/>
<organism evidence="1 2">
    <name type="scientific">Actinophytocola oryzae</name>
    <dbReference type="NCBI Taxonomy" id="502181"/>
    <lineage>
        <taxon>Bacteria</taxon>
        <taxon>Bacillati</taxon>
        <taxon>Actinomycetota</taxon>
        <taxon>Actinomycetes</taxon>
        <taxon>Pseudonocardiales</taxon>
        <taxon>Pseudonocardiaceae</taxon>
    </lineage>
</organism>
<gene>
    <name evidence="1" type="ORF">CLV71_112206</name>
</gene>
<dbReference type="EMBL" id="SOCP01000012">
    <property type="protein sequence ID" value="TDV45537.1"/>
    <property type="molecule type" value="Genomic_DNA"/>
</dbReference>